<dbReference type="Gene3D" id="2.60.120.10">
    <property type="entry name" value="Jelly Rolls"/>
    <property type="match status" value="1"/>
</dbReference>
<dbReference type="SUPFAM" id="SSF51182">
    <property type="entry name" value="RmlC-like cupins"/>
    <property type="match status" value="1"/>
</dbReference>
<organism evidence="2 3">
    <name type="scientific">Entotheonella factor</name>
    <dbReference type="NCBI Taxonomy" id="1429438"/>
    <lineage>
        <taxon>Bacteria</taxon>
        <taxon>Pseudomonadati</taxon>
        <taxon>Nitrospinota/Tectimicrobiota group</taxon>
        <taxon>Candidatus Tectimicrobiota</taxon>
        <taxon>Candidatus Entotheonellia</taxon>
        <taxon>Candidatus Entotheonellales</taxon>
        <taxon>Candidatus Entotheonellaceae</taxon>
        <taxon>Candidatus Entotheonella</taxon>
    </lineage>
</organism>
<evidence type="ECO:0000313" key="2">
    <source>
        <dbReference type="EMBL" id="ETW93337.1"/>
    </source>
</evidence>
<feature type="domain" description="Cupin type-2" evidence="1">
    <location>
        <begin position="53"/>
        <end position="107"/>
    </location>
</feature>
<dbReference type="InterPro" id="IPR011051">
    <property type="entry name" value="RmlC_Cupin_sf"/>
</dbReference>
<comment type="caution">
    <text evidence="2">The sequence shown here is derived from an EMBL/GenBank/DDBJ whole genome shotgun (WGS) entry which is preliminary data.</text>
</comment>
<dbReference type="InterPro" id="IPR013096">
    <property type="entry name" value="Cupin_2"/>
</dbReference>
<dbReference type="EMBL" id="AZHW01001255">
    <property type="protein sequence ID" value="ETW93337.1"/>
    <property type="molecule type" value="Genomic_DNA"/>
</dbReference>
<reference evidence="2 3" key="1">
    <citation type="journal article" date="2014" name="Nature">
        <title>An environmental bacterial taxon with a large and distinct metabolic repertoire.</title>
        <authorList>
            <person name="Wilson M.C."/>
            <person name="Mori T."/>
            <person name="Ruckert C."/>
            <person name="Uria A.R."/>
            <person name="Helf M.J."/>
            <person name="Takada K."/>
            <person name="Gernert C."/>
            <person name="Steffens U.A."/>
            <person name="Heycke N."/>
            <person name="Schmitt S."/>
            <person name="Rinke C."/>
            <person name="Helfrich E.J."/>
            <person name="Brachmann A.O."/>
            <person name="Gurgui C."/>
            <person name="Wakimoto T."/>
            <person name="Kracht M."/>
            <person name="Crusemann M."/>
            <person name="Hentschel U."/>
            <person name="Abe I."/>
            <person name="Matsunaga S."/>
            <person name="Kalinowski J."/>
            <person name="Takeyama H."/>
            <person name="Piel J."/>
        </authorList>
    </citation>
    <scope>NUCLEOTIDE SEQUENCE [LARGE SCALE GENOMIC DNA]</scope>
    <source>
        <strain evidence="3">TSY1</strain>
    </source>
</reference>
<name>W4L5M6_ENTF1</name>
<dbReference type="Proteomes" id="UP000019141">
    <property type="component" value="Unassembled WGS sequence"/>
</dbReference>
<evidence type="ECO:0000259" key="1">
    <source>
        <dbReference type="Pfam" id="PF07883"/>
    </source>
</evidence>
<gene>
    <name evidence="2" type="ORF">ETSY1_39680</name>
</gene>
<sequence>MNQEKAATTKGLVSNFQETVNKIGTQSPRPVGLGLAHGSMYTLIYRPHNPDDQQPHEQDELYIAMSGSGTIVVDDERHPFGTGDMIFVPAHAVHRFEDFTDDLLLWVVFYGPKGGESVTPVNAEDSH</sequence>
<dbReference type="InterPro" id="IPR014710">
    <property type="entry name" value="RmlC-like_jellyroll"/>
</dbReference>
<dbReference type="AlphaFoldDB" id="W4L5M6"/>
<protein>
    <recommendedName>
        <fullName evidence="1">Cupin type-2 domain-containing protein</fullName>
    </recommendedName>
</protein>
<proteinExistence type="predicted"/>
<evidence type="ECO:0000313" key="3">
    <source>
        <dbReference type="Proteomes" id="UP000019141"/>
    </source>
</evidence>
<dbReference type="HOGENOM" id="CLU_149791_0_0_7"/>
<dbReference type="Pfam" id="PF07883">
    <property type="entry name" value="Cupin_2"/>
    <property type="match status" value="1"/>
</dbReference>
<accession>W4L5M6</accession>
<keyword evidence="3" id="KW-1185">Reference proteome</keyword>